<evidence type="ECO:0000256" key="10">
    <source>
        <dbReference type="SAM" id="Coils"/>
    </source>
</evidence>
<dbReference type="Gene3D" id="3.30.565.10">
    <property type="entry name" value="Histidine kinase-like ATPase, C-terminal domain"/>
    <property type="match status" value="1"/>
</dbReference>
<reference evidence="14 15" key="1">
    <citation type="submission" date="2019-02" db="EMBL/GenBank/DDBJ databases">
        <title>Deep-cultivation of Planctomycetes and their phenomic and genomic characterization uncovers novel biology.</title>
        <authorList>
            <person name="Wiegand S."/>
            <person name="Jogler M."/>
            <person name="Boedeker C."/>
            <person name="Pinto D."/>
            <person name="Vollmers J."/>
            <person name="Rivas-Marin E."/>
            <person name="Kohn T."/>
            <person name="Peeters S.H."/>
            <person name="Heuer A."/>
            <person name="Rast P."/>
            <person name="Oberbeckmann S."/>
            <person name="Bunk B."/>
            <person name="Jeske O."/>
            <person name="Meyerdierks A."/>
            <person name="Storesund J.E."/>
            <person name="Kallscheuer N."/>
            <person name="Luecker S."/>
            <person name="Lage O.M."/>
            <person name="Pohl T."/>
            <person name="Merkel B.J."/>
            <person name="Hornburger P."/>
            <person name="Mueller R.-W."/>
            <person name="Bruemmer F."/>
            <person name="Labrenz M."/>
            <person name="Spormann A.M."/>
            <person name="Op den Camp H."/>
            <person name="Overmann J."/>
            <person name="Amann R."/>
            <person name="Jetten M.S.M."/>
            <person name="Mascher T."/>
            <person name="Medema M.H."/>
            <person name="Devos D.P."/>
            <person name="Kaster A.-K."/>
            <person name="Ovreas L."/>
            <person name="Rohde M."/>
            <person name="Galperin M.Y."/>
            <person name="Jogler C."/>
        </authorList>
    </citation>
    <scope>NUCLEOTIDE SEQUENCE [LARGE SCALE GENOMIC DNA]</scope>
    <source>
        <strain evidence="14 15">SV_7m_r</strain>
    </source>
</reference>
<evidence type="ECO:0000256" key="9">
    <source>
        <dbReference type="ARBA" id="ARBA00023012"/>
    </source>
</evidence>
<keyword evidence="9" id="KW-0902">Two-component regulatory system</keyword>
<keyword evidence="8" id="KW-0067">ATP-binding</keyword>
<keyword evidence="10" id="KW-0175">Coiled coil</keyword>
<dbReference type="SMART" id="SM00388">
    <property type="entry name" value="HisKA"/>
    <property type="match status" value="1"/>
</dbReference>
<dbReference type="InterPro" id="IPR003661">
    <property type="entry name" value="HisK_dim/P_dom"/>
</dbReference>
<dbReference type="OrthoDB" id="226486at2"/>
<dbReference type="GO" id="GO:0005524">
    <property type="term" value="F:ATP binding"/>
    <property type="evidence" value="ECO:0007669"/>
    <property type="project" value="UniProtKB-KW"/>
</dbReference>
<dbReference type="Pfam" id="PF00672">
    <property type="entry name" value="HAMP"/>
    <property type="match status" value="1"/>
</dbReference>
<keyword evidence="11" id="KW-0472">Membrane</keyword>
<keyword evidence="11" id="KW-0812">Transmembrane</keyword>
<evidence type="ECO:0000256" key="7">
    <source>
        <dbReference type="ARBA" id="ARBA00022777"/>
    </source>
</evidence>
<keyword evidence="15" id="KW-1185">Reference proteome</keyword>
<evidence type="ECO:0000256" key="11">
    <source>
        <dbReference type="SAM" id="Phobius"/>
    </source>
</evidence>
<dbReference type="PROSITE" id="PS50885">
    <property type="entry name" value="HAMP"/>
    <property type="match status" value="1"/>
</dbReference>
<evidence type="ECO:0000256" key="8">
    <source>
        <dbReference type="ARBA" id="ARBA00022840"/>
    </source>
</evidence>
<dbReference type="InterPro" id="IPR003660">
    <property type="entry name" value="HAMP_dom"/>
</dbReference>
<dbReference type="SUPFAM" id="SSF47384">
    <property type="entry name" value="Homodimeric domain of signal transducing histidine kinase"/>
    <property type="match status" value="1"/>
</dbReference>
<evidence type="ECO:0000256" key="2">
    <source>
        <dbReference type="ARBA" id="ARBA00004370"/>
    </source>
</evidence>
<sequence length="608" mass="67728">MSIVVNAAVLDGAAQARANNRLTTDCSLMMGSWKIRTKIIAGLIVLAVVFFVLVGCSLYQVRRDRILTKEFELLSAEIKHTSDLYSWALRLRSATVRLSTSERIRKSNDTYEQVFGMRDEIENSLHNLELVHVQLQRTVQGSRELSELPNTAVLRVEQTQSLTRFGRELERYRPAYEDFERTADVFLGKSDGDEASFIAADEHAILLAIALELEQQAGKEIRLLTHGVNQFLAGMTQQQRNMRSSMAFIGGVALVLFVGIAWYYWNNIASPFNTLSVGAQTIADGQWSNQIILEHDDEIGRLANTVNDITGRFRQALKDLQLAKEQAEEEVRLRSRELIQNERLASVGFLAAGVAHEVNNPMGIIAFSAEIMETHLEDLPEEQLKQFDPAFLGELSETLETIQSEAFRVKGITKRLLNFAQLGDSSRSDVDLKELVSNVVSMVTKVGQYRCKTITVHADQPVLAHCNSQEIQQVLLNLISNALESVDNEGKVDVTARYDRDPLTGVRSAMVSVDDDGCGMDAEVINHLFEPFFTRKRDNSGTGLGLSISYRIVSMHHGSLTPFSEGEGKGSKMILRLPAAADQQQPVLTIGNKADSKSLEWNDVRKAA</sequence>
<dbReference type="SMART" id="SM00304">
    <property type="entry name" value="HAMP"/>
    <property type="match status" value="1"/>
</dbReference>
<dbReference type="InterPro" id="IPR005467">
    <property type="entry name" value="His_kinase_dom"/>
</dbReference>
<dbReference type="EMBL" id="CP036272">
    <property type="protein sequence ID" value="QDT60965.1"/>
    <property type="molecule type" value="Genomic_DNA"/>
</dbReference>
<dbReference type="InterPro" id="IPR003594">
    <property type="entry name" value="HATPase_dom"/>
</dbReference>
<dbReference type="SUPFAM" id="SSF158472">
    <property type="entry name" value="HAMP domain-like"/>
    <property type="match status" value="1"/>
</dbReference>
<dbReference type="Proteomes" id="UP000315003">
    <property type="component" value="Chromosome"/>
</dbReference>
<evidence type="ECO:0000259" key="12">
    <source>
        <dbReference type="PROSITE" id="PS50109"/>
    </source>
</evidence>
<dbReference type="InterPro" id="IPR036097">
    <property type="entry name" value="HisK_dim/P_sf"/>
</dbReference>
<evidence type="ECO:0000313" key="14">
    <source>
        <dbReference type="EMBL" id="QDT60965.1"/>
    </source>
</evidence>
<comment type="subcellular location">
    <subcellularLocation>
        <location evidence="2">Membrane</location>
    </subcellularLocation>
</comment>
<comment type="catalytic activity">
    <reaction evidence="1">
        <text>ATP + protein L-histidine = ADP + protein N-phospho-L-histidine.</text>
        <dbReference type="EC" id="2.7.13.3"/>
    </reaction>
</comment>
<dbReference type="PRINTS" id="PR00344">
    <property type="entry name" value="BCTRLSENSOR"/>
</dbReference>
<dbReference type="InterPro" id="IPR004358">
    <property type="entry name" value="Sig_transdc_His_kin-like_C"/>
</dbReference>
<dbReference type="Pfam" id="PF02518">
    <property type="entry name" value="HATPase_c"/>
    <property type="match status" value="1"/>
</dbReference>
<dbReference type="Pfam" id="PF00512">
    <property type="entry name" value="HisKA"/>
    <property type="match status" value="1"/>
</dbReference>
<evidence type="ECO:0000256" key="3">
    <source>
        <dbReference type="ARBA" id="ARBA00012438"/>
    </source>
</evidence>
<dbReference type="CDD" id="cd00082">
    <property type="entry name" value="HisKA"/>
    <property type="match status" value="1"/>
</dbReference>
<keyword evidence="11" id="KW-1133">Transmembrane helix</keyword>
<dbReference type="SUPFAM" id="SSF55874">
    <property type="entry name" value="ATPase domain of HSP90 chaperone/DNA topoisomerase II/histidine kinase"/>
    <property type="match status" value="1"/>
</dbReference>
<evidence type="ECO:0000256" key="4">
    <source>
        <dbReference type="ARBA" id="ARBA00022553"/>
    </source>
</evidence>
<dbReference type="EC" id="2.7.13.3" evidence="3"/>
<dbReference type="PROSITE" id="PS50109">
    <property type="entry name" value="HIS_KIN"/>
    <property type="match status" value="1"/>
</dbReference>
<dbReference type="AlphaFoldDB" id="A0A517SXU7"/>
<keyword evidence="5 14" id="KW-0808">Transferase</keyword>
<dbReference type="Gene3D" id="1.10.287.130">
    <property type="match status" value="1"/>
</dbReference>
<evidence type="ECO:0000313" key="15">
    <source>
        <dbReference type="Proteomes" id="UP000315003"/>
    </source>
</evidence>
<feature type="transmembrane region" description="Helical" evidence="11">
    <location>
        <begin position="39"/>
        <end position="59"/>
    </location>
</feature>
<dbReference type="GO" id="GO:0016020">
    <property type="term" value="C:membrane"/>
    <property type="evidence" value="ECO:0007669"/>
    <property type="project" value="UniProtKB-SubCell"/>
</dbReference>
<gene>
    <name evidence="14" type="primary">zraS_2</name>
    <name evidence="14" type="ORF">SV7mr_34940</name>
</gene>
<keyword evidence="6" id="KW-0547">Nucleotide-binding</keyword>
<evidence type="ECO:0000259" key="13">
    <source>
        <dbReference type="PROSITE" id="PS50885"/>
    </source>
</evidence>
<dbReference type="GO" id="GO:0000155">
    <property type="term" value="F:phosphorelay sensor kinase activity"/>
    <property type="evidence" value="ECO:0007669"/>
    <property type="project" value="InterPro"/>
</dbReference>
<dbReference type="PANTHER" id="PTHR43065:SF46">
    <property type="entry name" value="C4-DICARBOXYLATE TRANSPORT SENSOR PROTEIN DCTB"/>
    <property type="match status" value="1"/>
</dbReference>
<name>A0A517SXU7_9BACT</name>
<dbReference type="InterPro" id="IPR036890">
    <property type="entry name" value="HATPase_C_sf"/>
</dbReference>
<accession>A0A517SXU7</accession>
<feature type="domain" description="HAMP" evidence="13">
    <location>
        <begin position="266"/>
        <end position="318"/>
    </location>
</feature>
<dbReference type="Gene3D" id="6.10.340.10">
    <property type="match status" value="1"/>
</dbReference>
<proteinExistence type="predicted"/>
<dbReference type="SMART" id="SM00387">
    <property type="entry name" value="HATPase_c"/>
    <property type="match status" value="1"/>
</dbReference>
<evidence type="ECO:0000256" key="5">
    <source>
        <dbReference type="ARBA" id="ARBA00022679"/>
    </source>
</evidence>
<evidence type="ECO:0000256" key="6">
    <source>
        <dbReference type="ARBA" id="ARBA00022741"/>
    </source>
</evidence>
<protein>
    <recommendedName>
        <fullName evidence="3">histidine kinase</fullName>
        <ecNumber evidence="3">2.7.13.3</ecNumber>
    </recommendedName>
</protein>
<feature type="transmembrane region" description="Helical" evidence="11">
    <location>
        <begin position="245"/>
        <end position="265"/>
    </location>
</feature>
<keyword evidence="7" id="KW-0418">Kinase</keyword>
<feature type="coiled-coil region" evidence="10">
    <location>
        <begin position="310"/>
        <end position="337"/>
    </location>
</feature>
<organism evidence="14 15">
    <name type="scientific">Stieleria bergensis</name>
    <dbReference type="NCBI Taxonomy" id="2528025"/>
    <lineage>
        <taxon>Bacteria</taxon>
        <taxon>Pseudomonadati</taxon>
        <taxon>Planctomycetota</taxon>
        <taxon>Planctomycetia</taxon>
        <taxon>Pirellulales</taxon>
        <taxon>Pirellulaceae</taxon>
        <taxon>Stieleria</taxon>
    </lineage>
</organism>
<dbReference type="PANTHER" id="PTHR43065">
    <property type="entry name" value="SENSOR HISTIDINE KINASE"/>
    <property type="match status" value="1"/>
</dbReference>
<evidence type="ECO:0000256" key="1">
    <source>
        <dbReference type="ARBA" id="ARBA00000085"/>
    </source>
</evidence>
<keyword evidence="4" id="KW-0597">Phosphoprotein</keyword>
<feature type="domain" description="Histidine kinase" evidence="12">
    <location>
        <begin position="353"/>
        <end position="581"/>
    </location>
</feature>